<dbReference type="Proteomes" id="UP000525078">
    <property type="component" value="Unassembled WGS sequence"/>
</dbReference>
<evidence type="ECO:0000313" key="2">
    <source>
        <dbReference type="Proteomes" id="UP000525078"/>
    </source>
</evidence>
<name>A0A7J6GBN5_CANSA</name>
<comment type="caution">
    <text evidence="1">The sequence shown here is derived from an EMBL/GenBank/DDBJ whole genome shotgun (WGS) entry which is preliminary data.</text>
</comment>
<evidence type="ECO:0000313" key="1">
    <source>
        <dbReference type="EMBL" id="KAF4379539.1"/>
    </source>
</evidence>
<gene>
    <name evidence="1" type="ORF">F8388_023556</name>
</gene>
<organism evidence="1 2">
    <name type="scientific">Cannabis sativa</name>
    <name type="common">Hemp</name>
    <name type="synonym">Marijuana</name>
    <dbReference type="NCBI Taxonomy" id="3483"/>
    <lineage>
        <taxon>Eukaryota</taxon>
        <taxon>Viridiplantae</taxon>
        <taxon>Streptophyta</taxon>
        <taxon>Embryophyta</taxon>
        <taxon>Tracheophyta</taxon>
        <taxon>Spermatophyta</taxon>
        <taxon>Magnoliopsida</taxon>
        <taxon>eudicotyledons</taxon>
        <taxon>Gunneridae</taxon>
        <taxon>Pentapetalae</taxon>
        <taxon>rosids</taxon>
        <taxon>fabids</taxon>
        <taxon>Rosales</taxon>
        <taxon>Cannabaceae</taxon>
        <taxon>Cannabis</taxon>
    </lineage>
</organism>
<dbReference type="EMBL" id="JAATIP010000068">
    <property type="protein sequence ID" value="KAF4379539.1"/>
    <property type="molecule type" value="Genomic_DNA"/>
</dbReference>
<reference evidence="1 2" key="1">
    <citation type="journal article" date="2020" name="bioRxiv">
        <title>Sequence and annotation of 42 cannabis genomes reveals extensive copy number variation in cannabinoid synthesis and pathogen resistance genes.</title>
        <authorList>
            <person name="Mckernan K.J."/>
            <person name="Helbert Y."/>
            <person name="Kane L.T."/>
            <person name="Ebling H."/>
            <person name="Zhang L."/>
            <person name="Liu B."/>
            <person name="Eaton Z."/>
            <person name="Mclaughlin S."/>
            <person name="Kingan S."/>
            <person name="Baybayan P."/>
            <person name="Concepcion G."/>
            <person name="Jordan M."/>
            <person name="Riva A."/>
            <person name="Barbazuk W."/>
            <person name="Harkins T."/>
        </authorList>
    </citation>
    <scope>NUCLEOTIDE SEQUENCE [LARGE SCALE GENOMIC DNA]</scope>
    <source>
        <strain evidence="2">cv. Jamaican Lion 4</strain>
        <tissue evidence="1">Leaf</tissue>
    </source>
</reference>
<proteinExistence type="predicted"/>
<accession>A0A7J6GBN5</accession>
<sequence length="154" mass="17572">MANSKWKKSMSRTLFLSRSAANCYSANVDLEMDFKEALNIFTLPVKKGRKQVAANAECSLKQPKALRKMKSEDKEKSLTLPTSFIVKIFHLDLEMDFKEALNIFTLPVKKGRKQVAANAECSLKQPKALRKIKSKDKEKSQTLPTSFIVKKFRE</sequence>
<protein>
    <submittedName>
        <fullName evidence="1">Uncharacterized protein</fullName>
    </submittedName>
</protein>
<dbReference type="AlphaFoldDB" id="A0A7J6GBN5"/>